<dbReference type="RefSeq" id="WP_190958307.1">
    <property type="nucleotide sequence ID" value="NZ_JACJTU010000036.1"/>
</dbReference>
<reference evidence="1 2" key="1">
    <citation type="journal article" date="2020" name="ISME J.">
        <title>Comparative genomics reveals insights into cyanobacterial evolution and habitat adaptation.</title>
        <authorList>
            <person name="Chen M.Y."/>
            <person name="Teng W.K."/>
            <person name="Zhao L."/>
            <person name="Hu C.X."/>
            <person name="Zhou Y.K."/>
            <person name="Han B.P."/>
            <person name="Song L.R."/>
            <person name="Shu W.S."/>
        </authorList>
    </citation>
    <scope>NUCLEOTIDE SEQUENCE [LARGE SCALE GENOMIC DNA]</scope>
    <source>
        <strain evidence="1 2">FACHB-159</strain>
    </source>
</reference>
<evidence type="ECO:0008006" key="3">
    <source>
        <dbReference type="Google" id="ProtNLM"/>
    </source>
</evidence>
<name>A0ABR8KDW0_9NOSO</name>
<organism evidence="1 2">
    <name type="scientific">Nostoc paludosum FACHB-159</name>
    <dbReference type="NCBI Taxonomy" id="2692908"/>
    <lineage>
        <taxon>Bacteria</taxon>
        <taxon>Bacillati</taxon>
        <taxon>Cyanobacteriota</taxon>
        <taxon>Cyanophyceae</taxon>
        <taxon>Nostocales</taxon>
        <taxon>Nostocaceae</taxon>
        <taxon>Nostoc</taxon>
    </lineage>
</organism>
<dbReference type="EMBL" id="JACJTU010000036">
    <property type="protein sequence ID" value="MBD2737736.1"/>
    <property type="molecule type" value="Genomic_DNA"/>
</dbReference>
<gene>
    <name evidence="1" type="ORF">H6H03_28255</name>
</gene>
<dbReference type="Gene3D" id="3.10.180.10">
    <property type="entry name" value="2,3-Dihydroxybiphenyl 1,2-Dioxygenase, domain 1"/>
    <property type="match status" value="1"/>
</dbReference>
<dbReference type="Proteomes" id="UP000637383">
    <property type="component" value="Unassembled WGS sequence"/>
</dbReference>
<comment type="caution">
    <text evidence="1">The sequence shown here is derived from an EMBL/GenBank/DDBJ whole genome shotgun (WGS) entry which is preliminary data.</text>
</comment>
<dbReference type="SUPFAM" id="SSF54593">
    <property type="entry name" value="Glyoxalase/Bleomycin resistance protein/Dihydroxybiphenyl dioxygenase"/>
    <property type="match status" value="1"/>
</dbReference>
<sequence length="161" mass="18157">MIHHISIAVRNPNHVAQVLAEILKAQAVPFPPNPGSYMVIPFDEHGTAIELYPLGSQIEPGEGDEECLFVHTAISSRFTDIHAAISVPTSQEEIKQIGVREGWRVVRCNRDSFFDVIEFWVENRLMIEFLTPEMASVYLKFATEKENLKYFLAEPALTTVG</sequence>
<keyword evidence="2" id="KW-1185">Reference proteome</keyword>
<proteinExistence type="predicted"/>
<accession>A0ABR8KDW0</accession>
<evidence type="ECO:0000313" key="1">
    <source>
        <dbReference type="EMBL" id="MBD2737736.1"/>
    </source>
</evidence>
<protein>
    <recommendedName>
        <fullName evidence="3">VOC domain-containing protein</fullName>
    </recommendedName>
</protein>
<dbReference type="InterPro" id="IPR029068">
    <property type="entry name" value="Glyas_Bleomycin-R_OHBP_Dase"/>
</dbReference>
<evidence type="ECO:0000313" key="2">
    <source>
        <dbReference type="Proteomes" id="UP000637383"/>
    </source>
</evidence>